<dbReference type="AlphaFoldDB" id="A0A4P7VP46"/>
<evidence type="ECO:0000313" key="2">
    <source>
        <dbReference type="Proteomes" id="UP000297031"/>
    </source>
</evidence>
<proteinExistence type="predicted"/>
<dbReference type="Proteomes" id="UP000297031">
    <property type="component" value="Chromosome"/>
</dbReference>
<sequence length="59" mass="6736">MEISQQQYGSALARIEELLPLVSDDTPSDNPDVVELIKVSEIVREYELKHYLIGGFEQE</sequence>
<name>A0A4P7VP46_9BACT</name>
<dbReference type="EMBL" id="CP039393">
    <property type="protein sequence ID" value="QCD36055.1"/>
    <property type="molecule type" value="Genomic_DNA"/>
</dbReference>
<organism evidence="1 2">
    <name type="scientific">Muribaculum gordoncarteri</name>
    <dbReference type="NCBI Taxonomy" id="2530390"/>
    <lineage>
        <taxon>Bacteria</taxon>
        <taxon>Pseudomonadati</taxon>
        <taxon>Bacteroidota</taxon>
        <taxon>Bacteroidia</taxon>
        <taxon>Bacteroidales</taxon>
        <taxon>Muribaculaceae</taxon>
        <taxon>Muribaculum</taxon>
    </lineage>
</organism>
<keyword evidence="2" id="KW-1185">Reference proteome</keyword>
<evidence type="ECO:0000313" key="1">
    <source>
        <dbReference type="EMBL" id="QCD36055.1"/>
    </source>
</evidence>
<gene>
    <name evidence="1" type="ORF">E7746_09260</name>
</gene>
<dbReference type="RefSeq" id="WP_136410611.1">
    <property type="nucleotide sequence ID" value="NZ_CP039393.1"/>
</dbReference>
<reference evidence="1 2" key="1">
    <citation type="submission" date="2019-02" db="EMBL/GenBank/DDBJ databases">
        <title>Isolation and identification of novel species under the genus Muribaculum.</title>
        <authorList>
            <person name="Miyake S."/>
            <person name="Ding Y."/>
            <person name="Low A."/>
            <person name="Soh M."/>
            <person name="Seedorf H."/>
        </authorList>
    </citation>
    <scope>NUCLEOTIDE SEQUENCE [LARGE SCALE GENOMIC DNA]</scope>
    <source>
        <strain evidence="1 2">TLL-A4</strain>
    </source>
</reference>
<dbReference type="OrthoDB" id="1120945at2"/>
<dbReference type="KEGG" id="mgod:E7746_09260"/>
<accession>A0A4P7VP46</accession>
<protein>
    <submittedName>
        <fullName evidence="1">Uncharacterized protein</fullName>
    </submittedName>
</protein>